<dbReference type="Proteomes" id="UP000675781">
    <property type="component" value="Unassembled WGS sequence"/>
</dbReference>
<feature type="domain" description="AMP-binding enzyme C-terminal" evidence="4">
    <location>
        <begin position="428"/>
        <end position="503"/>
    </location>
</feature>
<protein>
    <submittedName>
        <fullName evidence="5">Long-chain fatty acid--CoA ligase</fullName>
    </submittedName>
</protein>
<comment type="similarity">
    <text evidence="1">Belongs to the ATP-dependent AMP-binding enzyme family.</text>
</comment>
<dbReference type="CDD" id="cd05936">
    <property type="entry name" value="FC-FACS_FadD_like"/>
    <property type="match status" value="1"/>
</dbReference>
<evidence type="ECO:0000256" key="2">
    <source>
        <dbReference type="ARBA" id="ARBA00022598"/>
    </source>
</evidence>
<keyword evidence="6" id="KW-1185">Reference proteome</keyword>
<dbReference type="RefSeq" id="WP_212528798.1">
    <property type="nucleotide sequence ID" value="NZ_JAGSOG010000053.1"/>
</dbReference>
<feature type="domain" description="AMP-dependent synthetase/ligase" evidence="3">
    <location>
        <begin position="8"/>
        <end position="378"/>
    </location>
</feature>
<dbReference type="PANTHER" id="PTHR43767:SF1">
    <property type="entry name" value="NONRIBOSOMAL PEPTIDE SYNTHASE PES1 (EUROFUNG)-RELATED"/>
    <property type="match status" value="1"/>
</dbReference>
<dbReference type="EMBL" id="JAGSOG010000053">
    <property type="protein sequence ID" value="MBR7834277.1"/>
    <property type="molecule type" value="Genomic_DNA"/>
</dbReference>
<dbReference type="AlphaFoldDB" id="A0A941EPN9"/>
<dbReference type="Gene3D" id="3.30.300.30">
    <property type="match status" value="1"/>
</dbReference>
<dbReference type="InterPro" id="IPR025110">
    <property type="entry name" value="AMP-bd_C"/>
</dbReference>
<evidence type="ECO:0000313" key="5">
    <source>
        <dbReference type="EMBL" id="MBR7834277.1"/>
    </source>
</evidence>
<dbReference type="InterPro" id="IPR050237">
    <property type="entry name" value="ATP-dep_AMP-bd_enzyme"/>
</dbReference>
<dbReference type="FunFam" id="3.30.300.30:FF:000008">
    <property type="entry name" value="2,3-dihydroxybenzoate-AMP ligase"/>
    <property type="match status" value="1"/>
</dbReference>
<proteinExistence type="inferred from homology"/>
<dbReference type="PANTHER" id="PTHR43767">
    <property type="entry name" value="LONG-CHAIN-FATTY-ACID--COA LIGASE"/>
    <property type="match status" value="1"/>
</dbReference>
<name>A0A941EPN9_9ACTN</name>
<keyword evidence="2 5" id="KW-0436">Ligase</keyword>
<sequence length="525" mass="56115">MNLATLLRESALKTPQHPCIRIGAHAVTYAQMDETTDRIAAGLLASGLERGDRVAVQLPNIPAFLEAYFGILKAGMVMVPLNPMLKAREIAHQLRDSAARAAITFALCAPEMAAAAELAAAPGRTIALYHVDFPATSLPPDGFAPFEALLAPPDGPPIRRGILPTAPEETAVIIYTSGTTGRPKGAELTHFQLYMNAAVASNLFGVQEEDVPLGVLPFFHIYGLSSVVNCAVLHGGTISAVARFEPGAVLDAIEEHGVSVFVGVPTMYQALLNAEIGGRDLSRLRIGSSGGAAMPEAVRAAFEEKFGIVILEGYGLSETASTAVLNQGVHDRRTGSIGKPIWGVQVEIRGEDGAALPAGPEYIGEIAISGHNVMKGYHGDPQATAAVLRDGWLRTGDLGYRDADGFFYVVDRIKDLIIRGGYNVYPREIEEVLYTDPAIAEAAVIGVPDERLGEEVVATVALRPGVEARPEELIEYCRERLAPYKYPREVHILPALPKNGTGKLLKRELREQFARHAAAAPKTGS</sequence>
<gene>
    <name evidence="5" type="ORF">KDL01_13460</name>
</gene>
<evidence type="ECO:0000259" key="4">
    <source>
        <dbReference type="Pfam" id="PF13193"/>
    </source>
</evidence>
<dbReference type="PROSITE" id="PS00455">
    <property type="entry name" value="AMP_BINDING"/>
    <property type="match status" value="1"/>
</dbReference>
<reference evidence="5" key="1">
    <citation type="submission" date="2021-04" db="EMBL/GenBank/DDBJ databases">
        <title>Genome based classification of Actinospica acidithermotolerans sp. nov., an actinobacterium isolated from an Indonesian hot spring.</title>
        <authorList>
            <person name="Kusuma A.B."/>
            <person name="Putra K.E."/>
            <person name="Nafisah S."/>
            <person name="Loh J."/>
            <person name="Nouioui I."/>
            <person name="Goodfellow M."/>
        </authorList>
    </citation>
    <scope>NUCLEOTIDE SEQUENCE</scope>
    <source>
        <strain evidence="5">CSCA 57</strain>
    </source>
</reference>
<evidence type="ECO:0000259" key="3">
    <source>
        <dbReference type="Pfam" id="PF00501"/>
    </source>
</evidence>
<comment type="caution">
    <text evidence="5">The sequence shown here is derived from an EMBL/GenBank/DDBJ whole genome shotgun (WGS) entry which is preliminary data.</text>
</comment>
<dbReference type="InterPro" id="IPR020845">
    <property type="entry name" value="AMP-binding_CS"/>
</dbReference>
<dbReference type="InterPro" id="IPR045851">
    <property type="entry name" value="AMP-bd_C_sf"/>
</dbReference>
<evidence type="ECO:0000313" key="6">
    <source>
        <dbReference type="Proteomes" id="UP000675781"/>
    </source>
</evidence>
<evidence type="ECO:0000256" key="1">
    <source>
        <dbReference type="ARBA" id="ARBA00006432"/>
    </source>
</evidence>
<dbReference type="Gene3D" id="3.40.50.12780">
    <property type="entry name" value="N-terminal domain of ligase-like"/>
    <property type="match status" value="1"/>
</dbReference>
<dbReference type="InterPro" id="IPR000873">
    <property type="entry name" value="AMP-dep_synth/lig_dom"/>
</dbReference>
<dbReference type="InterPro" id="IPR042099">
    <property type="entry name" value="ANL_N_sf"/>
</dbReference>
<accession>A0A941EPN9</accession>
<dbReference type="Pfam" id="PF00501">
    <property type="entry name" value="AMP-binding"/>
    <property type="match status" value="1"/>
</dbReference>
<organism evidence="5 6">
    <name type="scientific">Actinospica durhamensis</name>
    <dbReference type="NCBI Taxonomy" id="1508375"/>
    <lineage>
        <taxon>Bacteria</taxon>
        <taxon>Bacillati</taxon>
        <taxon>Actinomycetota</taxon>
        <taxon>Actinomycetes</taxon>
        <taxon>Catenulisporales</taxon>
        <taxon>Actinospicaceae</taxon>
        <taxon>Actinospica</taxon>
    </lineage>
</organism>
<dbReference type="NCBIfam" id="NF004837">
    <property type="entry name" value="PRK06187.1"/>
    <property type="match status" value="1"/>
</dbReference>
<dbReference type="SUPFAM" id="SSF56801">
    <property type="entry name" value="Acetyl-CoA synthetase-like"/>
    <property type="match status" value="1"/>
</dbReference>
<dbReference type="GO" id="GO:0016878">
    <property type="term" value="F:acid-thiol ligase activity"/>
    <property type="evidence" value="ECO:0007669"/>
    <property type="project" value="UniProtKB-ARBA"/>
</dbReference>
<dbReference type="Pfam" id="PF13193">
    <property type="entry name" value="AMP-binding_C"/>
    <property type="match status" value="1"/>
</dbReference>